<keyword evidence="4" id="KW-0032">Aminotransferase</keyword>
<dbReference type="Pfam" id="PF00155">
    <property type="entry name" value="Aminotran_1_2"/>
    <property type="match status" value="1"/>
</dbReference>
<dbReference type="SUPFAM" id="SSF53383">
    <property type="entry name" value="PLP-dependent transferases"/>
    <property type="match status" value="1"/>
</dbReference>
<proteinExistence type="predicted"/>
<dbReference type="GO" id="GO:0030170">
    <property type="term" value="F:pyridoxal phosphate binding"/>
    <property type="evidence" value="ECO:0007669"/>
    <property type="project" value="InterPro"/>
</dbReference>
<dbReference type="Gene3D" id="3.40.640.10">
    <property type="entry name" value="Type I PLP-dependent aspartate aminotransferase-like (Major domain)"/>
    <property type="match status" value="1"/>
</dbReference>
<keyword evidence="5" id="KW-1185">Reference proteome</keyword>
<organism evidence="4 5">
    <name type="scientific">Mediterraneibacter hominis</name>
    <dbReference type="NCBI Taxonomy" id="2763054"/>
    <lineage>
        <taxon>Bacteria</taxon>
        <taxon>Bacillati</taxon>
        <taxon>Bacillota</taxon>
        <taxon>Clostridia</taxon>
        <taxon>Lachnospirales</taxon>
        <taxon>Lachnospiraceae</taxon>
        <taxon>Mediterraneibacter</taxon>
    </lineage>
</organism>
<name>A0A923LHG8_9FIRM</name>
<accession>A0A923LHG8</accession>
<dbReference type="InterPro" id="IPR015424">
    <property type="entry name" value="PyrdxlP-dep_Trfase"/>
</dbReference>
<evidence type="ECO:0000313" key="4">
    <source>
        <dbReference type="EMBL" id="MBC5688403.1"/>
    </source>
</evidence>
<evidence type="ECO:0000313" key="5">
    <source>
        <dbReference type="Proteomes" id="UP000652477"/>
    </source>
</evidence>
<dbReference type="InterPro" id="IPR015421">
    <property type="entry name" value="PyrdxlP-dep_Trfase_major"/>
</dbReference>
<evidence type="ECO:0000256" key="1">
    <source>
        <dbReference type="ARBA" id="ARBA00001933"/>
    </source>
</evidence>
<keyword evidence="2" id="KW-0663">Pyridoxal phosphate</keyword>
<dbReference type="PANTHER" id="PTHR42885:SF1">
    <property type="entry name" value="THREONINE-PHOSPHATE DECARBOXYLASE"/>
    <property type="match status" value="1"/>
</dbReference>
<reference evidence="4" key="1">
    <citation type="submission" date="2020-08" db="EMBL/GenBank/DDBJ databases">
        <title>Genome public.</title>
        <authorList>
            <person name="Liu C."/>
            <person name="Sun Q."/>
        </authorList>
    </citation>
    <scope>NUCLEOTIDE SEQUENCE</scope>
    <source>
        <strain evidence="4">NSJ-55</strain>
    </source>
</reference>
<sequence length="358" mass="41154">MEYLHGGDIYTYENMLDFSININPFGPGEEVLRAVQRAVPEIAKYPDSRCRKLLRALAEEKEMPVSWFIFGNGAAELIFSLVQAERPKKALLPVPSFGEYERALHNVGCEITYFGLKKEQHFDVTEALLDRLDDKTDILFLCSPSNPAGRAIEETLLGQILDACERLHIRLVLDACFMEFHSKTEESVKKLCQEDSRMLFVLGAFTKTYGIPGLRLGYGISKDKALLEKMKEGMQPWNISVLAQAAGVAALKEKKRTVKMRSFIEQERNWMELELEKAGIEYIPSAANYMLLFSPYDLFSLLQEESILIRDCQNYRGLEKGYYRIAVKQHEENKRLLAALKKIYQKGQEETETWRNRL</sequence>
<dbReference type="GO" id="GO:0008483">
    <property type="term" value="F:transaminase activity"/>
    <property type="evidence" value="ECO:0007669"/>
    <property type="project" value="UniProtKB-KW"/>
</dbReference>
<dbReference type="CDD" id="cd00609">
    <property type="entry name" value="AAT_like"/>
    <property type="match status" value="1"/>
</dbReference>
<dbReference type="InterPro" id="IPR015422">
    <property type="entry name" value="PyrdxlP-dep_Trfase_small"/>
</dbReference>
<dbReference type="Gene3D" id="3.90.1150.10">
    <property type="entry name" value="Aspartate Aminotransferase, domain 1"/>
    <property type="match status" value="1"/>
</dbReference>
<dbReference type="PANTHER" id="PTHR42885">
    <property type="entry name" value="HISTIDINOL-PHOSPHATE AMINOTRANSFERASE-RELATED"/>
    <property type="match status" value="1"/>
</dbReference>
<dbReference type="AlphaFoldDB" id="A0A923LHG8"/>
<comment type="cofactor">
    <cofactor evidence="1">
        <name>pyridoxal 5'-phosphate</name>
        <dbReference type="ChEBI" id="CHEBI:597326"/>
    </cofactor>
</comment>
<dbReference type="EMBL" id="JACOPF010000001">
    <property type="protein sequence ID" value="MBC5688403.1"/>
    <property type="molecule type" value="Genomic_DNA"/>
</dbReference>
<dbReference type="Proteomes" id="UP000652477">
    <property type="component" value="Unassembled WGS sequence"/>
</dbReference>
<protein>
    <submittedName>
        <fullName evidence="4">Aminotransferase class I/II-fold pyridoxal phosphate-dependent enzyme</fullName>
    </submittedName>
</protein>
<dbReference type="InterPro" id="IPR004839">
    <property type="entry name" value="Aminotransferase_I/II_large"/>
</dbReference>
<gene>
    <name evidence="4" type="ORF">H8S37_05600</name>
</gene>
<keyword evidence="4" id="KW-0808">Transferase</keyword>
<dbReference type="RefSeq" id="WP_186875018.1">
    <property type="nucleotide sequence ID" value="NZ_JACOPF010000001.1"/>
</dbReference>
<evidence type="ECO:0000256" key="2">
    <source>
        <dbReference type="ARBA" id="ARBA00022898"/>
    </source>
</evidence>
<evidence type="ECO:0000259" key="3">
    <source>
        <dbReference type="Pfam" id="PF00155"/>
    </source>
</evidence>
<comment type="caution">
    <text evidence="4">The sequence shown here is derived from an EMBL/GenBank/DDBJ whole genome shotgun (WGS) entry which is preliminary data.</text>
</comment>
<feature type="domain" description="Aminotransferase class I/classII large" evidence="3">
    <location>
        <begin position="14"/>
        <end position="340"/>
    </location>
</feature>